<proteinExistence type="predicted"/>
<accession>A0A6A5VT64</accession>
<dbReference type="EMBL" id="ML977891">
    <property type="protein sequence ID" value="KAF1992673.1"/>
    <property type="molecule type" value="Genomic_DNA"/>
</dbReference>
<protein>
    <submittedName>
        <fullName evidence="1">Uncharacterized protein</fullName>
    </submittedName>
</protein>
<sequence>MYLFQGTLAERREEIAALKNAKTRTVNAVRINCDGDVEIGKRPRFEAIQITDSHPAFKTPIPPLSERLGLPVHAYKIPGNGRSWFLKRTPNIQGHVNQPATFLNRGCNPERRFTEDIYEYGWSLAPMQWQNEVGSIIVARKDKKPLLPEHTEALCEFSPFRLSNFFQYQLEADSPVDDVLREIIKPRFQEYYDRWKAKQANEEKRNQVSPYAV</sequence>
<keyword evidence="2" id="KW-1185">Reference proteome</keyword>
<dbReference type="AlphaFoldDB" id="A0A6A5VT64"/>
<evidence type="ECO:0000313" key="1">
    <source>
        <dbReference type="EMBL" id="KAF1992673.1"/>
    </source>
</evidence>
<evidence type="ECO:0000313" key="2">
    <source>
        <dbReference type="Proteomes" id="UP000799779"/>
    </source>
</evidence>
<name>A0A6A5VT64_9PLEO</name>
<organism evidence="1 2">
    <name type="scientific">Amniculicola lignicola CBS 123094</name>
    <dbReference type="NCBI Taxonomy" id="1392246"/>
    <lineage>
        <taxon>Eukaryota</taxon>
        <taxon>Fungi</taxon>
        <taxon>Dikarya</taxon>
        <taxon>Ascomycota</taxon>
        <taxon>Pezizomycotina</taxon>
        <taxon>Dothideomycetes</taxon>
        <taxon>Pleosporomycetidae</taxon>
        <taxon>Pleosporales</taxon>
        <taxon>Amniculicolaceae</taxon>
        <taxon>Amniculicola</taxon>
    </lineage>
</organism>
<dbReference type="OrthoDB" id="437457at2759"/>
<dbReference type="Proteomes" id="UP000799779">
    <property type="component" value="Unassembled WGS sequence"/>
</dbReference>
<reference evidence="1" key="1">
    <citation type="journal article" date="2020" name="Stud. Mycol.">
        <title>101 Dothideomycetes genomes: a test case for predicting lifestyles and emergence of pathogens.</title>
        <authorList>
            <person name="Haridas S."/>
            <person name="Albert R."/>
            <person name="Binder M."/>
            <person name="Bloem J."/>
            <person name="Labutti K."/>
            <person name="Salamov A."/>
            <person name="Andreopoulos B."/>
            <person name="Baker S."/>
            <person name="Barry K."/>
            <person name="Bills G."/>
            <person name="Bluhm B."/>
            <person name="Cannon C."/>
            <person name="Castanera R."/>
            <person name="Culley D."/>
            <person name="Daum C."/>
            <person name="Ezra D."/>
            <person name="Gonzalez J."/>
            <person name="Henrissat B."/>
            <person name="Kuo A."/>
            <person name="Liang C."/>
            <person name="Lipzen A."/>
            <person name="Lutzoni F."/>
            <person name="Magnuson J."/>
            <person name="Mondo S."/>
            <person name="Nolan M."/>
            <person name="Ohm R."/>
            <person name="Pangilinan J."/>
            <person name="Park H.-J."/>
            <person name="Ramirez L."/>
            <person name="Alfaro M."/>
            <person name="Sun H."/>
            <person name="Tritt A."/>
            <person name="Yoshinaga Y."/>
            <person name="Zwiers L.-H."/>
            <person name="Turgeon B."/>
            <person name="Goodwin S."/>
            <person name="Spatafora J."/>
            <person name="Crous P."/>
            <person name="Grigoriev I."/>
        </authorList>
    </citation>
    <scope>NUCLEOTIDE SEQUENCE</scope>
    <source>
        <strain evidence="1">CBS 123094</strain>
    </source>
</reference>
<gene>
    <name evidence="1" type="ORF">P154DRAFT_504571</name>
</gene>